<evidence type="ECO:0000313" key="3">
    <source>
        <dbReference type="Proteomes" id="UP000179769"/>
    </source>
</evidence>
<feature type="transmembrane region" description="Helical" evidence="1">
    <location>
        <begin position="54"/>
        <end position="74"/>
    </location>
</feature>
<dbReference type="Pfam" id="PF06182">
    <property type="entry name" value="ABC2_membrane_6"/>
    <property type="match status" value="1"/>
</dbReference>
<reference evidence="3" key="1">
    <citation type="submission" date="2016-07" db="EMBL/GenBank/DDBJ databases">
        <title>Frankia sp. NRRL B-16219 Genome sequencing.</title>
        <authorList>
            <person name="Ghodhbane-Gtari F."/>
            <person name="Swanson E."/>
            <person name="Gueddou A."/>
            <person name="Louati M."/>
            <person name="Nouioui I."/>
            <person name="Hezbri K."/>
            <person name="Abebe-Akele F."/>
            <person name="Simpson S."/>
            <person name="Morris K."/>
            <person name="Thomas K."/>
            <person name="Gtari M."/>
            <person name="Tisa L.S."/>
        </authorList>
    </citation>
    <scope>NUCLEOTIDE SEQUENCE [LARGE SCALE GENOMIC DNA]</scope>
    <source>
        <strain evidence="3">NRRL B-16219</strain>
    </source>
</reference>
<gene>
    <name evidence="2" type="ORF">BBK14_06315</name>
</gene>
<comment type="caution">
    <text evidence="2">The sequence shown here is derived from an EMBL/GenBank/DDBJ whole genome shotgun (WGS) entry which is preliminary data.</text>
</comment>
<feature type="transmembrane region" description="Helical" evidence="1">
    <location>
        <begin position="193"/>
        <end position="209"/>
    </location>
</feature>
<sequence length="258" mass="26951">MLVGAAFRSTAQYRLSLVLYTLVEMAATVLDLAAIGIVFAHLPDLDGFSLAEVAFLYGTSALAFAATEAAVGPLDRLGWPIKDGKLDPMLTRPVSVLVQAATADFSPQRLGRVVQPAAVLVISLTALDVPWTPARVAVLPLMITSGIVISASLSVGTAAVLFVAPDASVAVGAVRQGAALATQYPLTVYGRRTALLMTVVLPIAFVNWQPALFVLDQPDPFGLPGVTRFLSPAVAMVTAALAGAAWRLGLRHYRSTGS</sequence>
<dbReference type="InterPro" id="IPR010390">
    <property type="entry name" value="ABC-2_transporter-like"/>
</dbReference>
<keyword evidence="1" id="KW-0472">Membrane</keyword>
<proteinExistence type="predicted"/>
<dbReference type="Proteomes" id="UP000179769">
    <property type="component" value="Unassembled WGS sequence"/>
</dbReference>
<feature type="transmembrane region" description="Helical" evidence="1">
    <location>
        <begin position="113"/>
        <end position="131"/>
    </location>
</feature>
<evidence type="ECO:0000313" key="2">
    <source>
        <dbReference type="EMBL" id="OHV24483.1"/>
    </source>
</evidence>
<protein>
    <submittedName>
        <fullName evidence="2">Transporter</fullName>
    </submittedName>
</protein>
<keyword evidence="1" id="KW-1133">Transmembrane helix</keyword>
<dbReference type="EMBL" id="MAXA01000235">
    <property type="protein sequence ID" value="OHV24483.1"/>
    <property type="molecule type" value="Genomic_DNA"/>
</dbReference>
<evidence type="ECO:0000256" key="1">
    <source>
        <dbReference type="SAM" id="Phobius"/>
    </source>
</evidence>
<dbReference type="PANTHER" id="PTHR36833">
    <property type="entry name" value="SLR0610 PROTEIN-RELATED"/>
    <property type="match status" value="1"/>
</dbReference>
<dbReference type="AlphaFoldDB" id="A0A1S1PNW0"/>
<accession>A0A1S1PNW0</accession>
<dbReference type="PANTHER" id="PTHR36833:SF1">
    <property type="entry name" value="INTEGRAL MEMBRANE TRANSPORT PROTEIN"/>
    <property type="match status" value="1"/>
</dbReference>
<keyword evidence="1" id="KW-0812">Transmembrane</keyword>
<organism evidence="2 3">
    <name type="scientific">Parafrankia soli</name>
    <dbReference type="NCBI Taxonomy" id="2599596"/>
    <lineage>
        <taxon>Bacteria</taxon>
        <taxon>Bacillati</taxon>
        <taxon>Actinomycetota</taxon>
        <taxon>Actinomycetes</taxon>
        <taxon>Frankiales</taxon>
        <taxon>Frankiaceae</taxon>
        <taxon>Parafrankia</taxon>
    </lineage>
</organism>
<feature type="transmembrane region" description="Helical" evidence="1">
    <location>
        <begin position="137"/>
        <end position="163"/>
    </location>
</feature>
<name>A0A1S1PNW0_9ACTN</name>
<feature type="transmembrane region" description="Helical" evidence="1">
    <location>
        <begin position="17"/>
        <end position="42"/>
    </location>
</feature>
<feature type="transmembrane region" description="Helical" evidence="1">
    <location>
        <begin position="229"/>
        <end position="250"/>
    </location>
</feature>
<keyword evidence="3" id="KW-1185">Reference proteome</keyword>